<dbReference type="EMBL" id="CAVMJV010000032">
    <property type="protein sequence ID" value="CAK5077465.1"/>
    <property type="molecule type" value="Genomic_DNA"/>
</dbReference>
<sequence length="858" mass="97309">MDNLQNTQINSTNNLIEPPKGIESEIESSTVLEDEDVEWIEVTDDEGCGEQEKEQNVGQLQKQPELILQQKPFETFQTTSTTSIIPTNNVQSESTEKITERLPDELSSISPVESDEQSEELTIPTTKDLLTGAAQKVAFSVEKEEKENENKNGDEIQIKIFKGEKKENNEEDKELKTPTSNIQSNFFPTEKGREEEEDKNKKKNISEIPTIYFPKNETLINQNEEGEKIKAAEKEAERLITEIGLKENEENKKGINGINEGGNKNLDNLEGISTEIKIQPFSYSKEADSSNKEGDKLIQGDQENIKEKDEKEDKIDRKESKSEETKFYEVPPNGYETLELTEVKPANVNYLIPQESKEEKMLTETIILPKNVRFVEERKEEQQKIMENKSKDEISSLDEYELKLRRRSKEALELVDKICGLQAQETEKKPPITRPSQFNLEMDRPGNTPKDELQEALNAGIHGLSGSNRETVGVDTKIPESVIQIGGGPILDVECVLVSQSLLQFPMDCLLLPGNNLLIVDSDAGLLLISLESKQVLKQISPKQNVWRNPECCCLGSGGNNNGEEQTIFVLLEYNVNIDKENSDIPPTSPIKGILKERQSNEKPLEQQQPQSKPEWRRYICRFSISDFSMLDRIEAPKWLRERVIWSCKMCSFNKFIYLAANTPNQGFLFELNCENGKWIECRGTRINSQFADVNYFASVGPVTELLLVETNRCYVQLISIYNSTVVNARILGICERPGALCVDNYGNVLIFDRSSSSVGLYSRAFLEKIGDLAFVERANCQLSARDGVIAILCKTTKELRLHKYLDKLNLINKQLFGENYFCGDGGKKKKNGKGRIEEIGEEEEDEIIREPIPLMRA</sequence>
<dbReference type="Proteomes" id="UP001497535">
    <property type="component" value="Unassembled WGS sequence"/>
</dbReference>
<evidence type="ECO:0000313" key="1">
    <source>
        <dbReference type="EMBL" id="CAK5077465.1"/>
    </source>
</evidence>
<keyword evidence="2" id="KW-1185">Reference proteome</keyword>
<reference evidence="1" key="1">
    <citation type="submission" date="2023-11" db="EMBL/GenBank/DDBJ databases">
        <authorList>
            <person name="Poullet M."/>
        </authorList>
    </citation>
    <scope>NUCLEOTIDE SEQUENCE</scope>
    <source>
        <strain evidence="1">E1834</strain>
    </source>
</reference>
<organism evidence="1 2">
    <name type="scientific">Meloidogyne enterolobii</name>
    <name type="common">Root-knot nematode worm</name>
    <name type="synonym">Meloidogyne mayaguensis</name>
    <dbReference type="NCBI Taxonomy" id="390850"/>
    <lineage>
        <taxon>Eukaryota</taxon>
        <taxon>Metazoa</taxon>
        <taxon>Ecdysozoa</taxon>
        <taxon>Nematoda</taxon>
        <taxon>Chromadorea</taxon>
        <taxon>Rhabditida</taxon>
        <taxon>Tylenchina</taxon>
        <taxon>Tylenchomorpha</taxon>
        <taxon>Tylenchoidea</taxon>
        <taxon>Meloidogynidae</taxon>
        <taxon>Meloidogyninae</taxon>
        <taxon>Meloidogyne</taxon>
    </lineage>
</organism>
<name>A0ACB0ZEX5_MELEN</name>
<proteinExistence type="predicted"/>
<comment type="caution">
    <text evidence="1">The sequence shown here is derived from an EMBL/GenBank/DDBJ whole genome shotgun (WGS) entry which is preliminary data.</text>
</comment>
<protein>
    <submittedName>
        <fullName evidence="1">Uncharacterized protein</fullName>
    </submittedName>
</protein>
<accession>A0ACB0ZEX5</accession>
<evidence type="ECO:0000313" key="2">
    <source>
        <dbReference type="Proteomes" id="UP001497535"/>
    </source>
</evidence>
<gene>
    <name evidence="1" type="ORF">MENTE1834_LOCUS24385</name>
</gene>